<evidence type="ECO:0000313" key="2">
    <source>
        <dbReference type="Proteomes" id="UP000075901"/>
    </source>
</evidence>
<reference evidence="1" key="2">
    <citation type="submission" date="2020-05" db="UniProtKB">
        <authorList>
            <consortium name="EnsemblMetazoa"/>
        </authorList>
    </citation>
    <scope>IDENTIFICATION</scope>
    <source>
        <strain evidence="1">maculatus3</strain>
    </source>
</reference>
<evidence type="ECO:0000313" key="1">
    <source>
        <dbReference type="EnsemblMetazoa" id="AMAM008965-PA"/>
    </source>
</evidence>
<dbReference type="AlphaFoldDB" id="A0A182SL72"/>
<protein>
    <submittedName>
        <fullName evidence="1">Uncharacterized protein</fullName>
    </submittedName>
</protein>
<sequence length="269" mass="30407">MSSGTAYKEQLLKVRREVQLCSDSKTLLRTLKETQRCLDGLTNEPNYTLCVAHLVKELLDWVAVKEDHELDPVPASKACLGLLEEYLNVCHQAESTTRSFLVVRLYNAIVALNRKDTSRRTKLYLARLMHRFPIADDQVDLFVRVKRVVLKTAHEAKDTTDLMEEGADLVIEMQRKLLAHEANSAPTADGIREPALALFREVFDNGMAILCRLYPVSRTKAEQLYQTIMDTMQMVVKPNEQELISLLGDSVGFVETILGYAGGENVDYC</sequence>
<dbReference type="EnsemblMetazoa" id="AMAM008965-RA">
    <property type="protein sequence ID" value="AMAM008965-PA"/>
    <property type="gene ID" value="AMAM008965"/>
</dbReference>
<organism evidence="1 2">
    <name type="scientific">Anopheles maculatus</name>
    <dbReference type="NCBI Taxonomy" id="74869"/>
    <lineage>
        <taxon>Eukaryota</taxon>
        <taxon>Metazoa</taxon>
        <taxon>Ecdysozoa</taxon>
        <taxon>Arthropoda</taxon>
        <taxon>Hexapoda</taxon>
        <taxon>Insecta</taxon>
        <taxon>Pterygota</taxon>
        <taxon>Neoptera</taxon>
        <taxon>Endopterygota</taxon>
        <taxon>Diptera</taxon>
        <taxon>Nematocera</taxon>
        <taxon>Culicoidea</taxon>
        <taxon>Culicidae</taxon>
        <taxon>Anophelinae</taxon>
        <taxon>Anopheles</taxon>
        <taxon>Anopheles maculatus group</taxon>
    </lineage>
</organism>
<reference evidence="2" key="1">
    <citation type="submission" date="2013-09" db="EMBL/GenBank/DDBJ databases">
        <title>The Genome Sequence of Anopheles maculatus species B.</title>
        <authorList>
            <consortium name="The Broad Institute Genomics Platform"/>
            <person name="Neafsey D.E."/>
            <person name="Besansky N."/>
            <person name="Howell P."/>
            <person name="Walton C."/>
            <person name="Young S.K."/>
            <person name="Zeng Q."/>
            <person name="Gargeya S."/>
            <person name="Fitzgerald M."/>
            <person name="Haas B."/>
            <person name="Abouelleil A."/>
            <person name="Allen A.W."/>
            <person name="Alvarado L."/>
            <person name="Arachchi H.M."/>
            <person name="Berlin A.M."/>
            <person name="Chapman S.B."/>
            <person name="Gainer-Dewar J."/>
            <person name="Goldberg J."/>
            <person name="Griggs A."/>
            <person name="Gujja S."/>
            <person name="Hansen M."/>
            <person name="Howarth C."/>
            <person name="Imamovic A."/>
            <person name="Ireland A."/>
            <person name="Larimer J."/>
            <person name="McCowan C."/>
            <person name="Murphy C."/>
            <person name="Pearson M."/>
            <person name="Poon T.W."/>
            <person name="Priest M."/>
            <person name="Roberts A."/>
            <person name="Saif S."/>
            <person name="Shea T."/>
            <person name="Sisk P."/>
            <person name="Sykes S."/>
            <person name="Wortman J."/>
            <person name="Nusbaum C."/>
            <person name="Birren B."/>
        </authorList>
    </citation>
    <scope>NUCLEOTIDE SEQUENCE [LARGE SCALE GENOMIC DNA]</scope>
    <source>
        <strain evidence="2">maculatus3</strain>
    </source>
</reference>
<keyword evidence="2" id="KW-1185">Reference proteome</keyword>
<proteinExistence type="predicted"/>
<dbReference type="VEuPathDB" id="VectorBase:AMAM008965"/>
<name>A0A182SL72_9DIPT</name>
<dbReference type="Proteomes" id="UP000075901">
    <property type="component" value="Unassembled WGS sequence"/>
</dbReference>
<accession>A0A182SL72</accession>